<keyword evidence="1" id="KW-0805">Transcription regulation</keyword>
<evidence type="ECO:0000313" key="8">
    <source>
        <dbReference type="Proteomes" id="UP000653231"/>
    </source>
</evidence>
<evidence type="ECO:0000256" key="5">
    <source>
        <dbReference type="SAM" id="MobiDB-lite"/>
    </source>
</evidence>
<organism evidence="7 8">
    <name type="scientific">Microbispora bryophytorum subsp. camponoti</name>
    <dbReference type="NCBI Taxonomy" id="1677852"/>
    <lineage>
        <taxon>Bacteria</taxon>
        <taxon>Bacillati</taxon>
        <taxon>Actinomycetota</taxon>
        <taxon>Actinomycetes</taxon>
        <taxon>Streptosporangiales</taxon>
        <taxon>Streptosporangiaceae</taxon>
        <taxon>Microbispora</taxon>
    </lineage>
</organism>
<feature type="region of interest" description="Disordered" evidence="5">
    <location>
        <begin position="105"/>
        <end position="159"/>
    </location>
</feature>
<evidence type="ECO:0000256" key="4">
    <source>
        <dbReference type="PROSITE-ProRule" id="PRU00335"/>
    </source>
</evidence>
<dbReference type="Gene3D" id="1.10.357.10">
    <property type="entry name" value="Tetracycline Repressor, domain 2"/>
    <property type="match status" value="1"/>
</dbReference>
<keyword evidence="2 4" id="KW-0238">DNA-binding</keyword>
<protein>
    <submittedName>
        <fullName evidence="7">TetR family transcriptional regulator</fullName>
    </submittedName>
</protein>
<accession>A0ABR8L9T4</accession>
<dbReference type="InterPro" id="IPR009057">
    <property type="entry name" value="Homeodomain-like_sf"/>
</dbReference>
<feature type="DNA-binding region" description="H-T-H motif" evidence="4">
    <location>
        <begin position="26"/>
        <end position="45"/>
    </location>
</feature>
<gene>
    <name evidence="7" type="ORF">IEQ31_18650</name>
</gene>
<dbReference type="PRINTS" id="PR00455">
    <property type="entry name" value="HTHTETR"/>
</dbReference>
<evidence type="ECO:0000256" key="1">
    <source>
        <dbReference type="ARBA" id="ARBA00023015"/>
    </source>
</evidence>
<dbReference type="PANTHER" id="PTHR30055:SF234">
    <property type="entry name" value="HTH-TYPE TRANSCRIPTIONAL REGULATOR BETI"/>
    <property type="match status" value="1"/>
</dbReference>
<dbReference type="SUPFAM" id="SSF46689">
    <property type="entry name" value="Homeodomain-like"/>
    <property type="match status" value="1"/>
</dbReference>
<proteinExistence type="predicted"/>
<evidence type="ECO:0000256" key="3">
    <source>
        <dbReference type="ARBA" id="ARBA00023163"/>
    </source>
</evidence>
<sequence>MSPEERRAMIVHVTLPLVAEYGAAVKTSQIAAAAGIGEATIFRVFKDKDELLEACIAETLRPDNVVESIRAIPLEISLHERLHEAAAAMQAHMDRMGRVLGAMHASGFRSGPRNRGDASGQPHQRGDAAGQPHQRGEESGQPRERGDAAGQPHGQGGRTAGIAATRAALAELLAPEQPALRLPPDQLAGVLLDLLFARSRRPDADSEPICLASLIELFLHGAFDHTKLPDEFRGGA</sequence>
<dbReference type="Pfam" id="PF00440">
    <property type="entry name" value="TetR_N"/>
    <property type="match status" value="1"/>
</dbReference>
<comment type="caution">
    <text evidence="7">The sequence shown here is derived from an EMBL/GenBank/DDBJ whole genome shotgun (WGS) entry which is preliminary data.</text>
</comment>
<keyword evidence="8" id="KW-1185">Reference proteome</keyword>
<feature type="domain" description="HTH tetR-type" evidence="6">
    <location>
        <begin position="4"/>
        <end position="63"/>
    </location>
</feature>
<feature type="compositionally biased region" description="Basic and acidic residues" evidence="5">
    <location>
        <begin position="134"/>
        <end position="147"/>
    </location>
</feature>
<evidence type="ECO:0000256" key="2">
    <source>
        <dbReference type="ARBA" id="ARBA00023125"/>
    </source>
</evidence>
<dbReference type="EMBL" id="JACXRZ010000013">
    <property type="protein sequence ID" value="MBD3145198.1"/>
    <property type="molecule type" value="Genomic_DNA"/>
</dbReference>
<dbReference type="InterPro" id="IPR050109">
    <property type="entry name" value="HTH-type_TetR-like_transc_reg"/>
</dbReference>
<evidence type="ECO:0000259" key="6">
    <source>
        <dbReference type="PROSITE" id="PS50977"/>
    </source>
</evidence>
<evidence type="ECO:0000313" key="7">
    <source>
        <dbReference type="EMBL" id="MBD3145198.1"/>
    </source>
</evidence>
<dbReference type="PANTHER" id="PTHR30055">
    <property type="entry name" value="HTH-TYPE TRANSCRIPTIONAL REGULATOR RUTR"/>
    <property type="match status" value="1"/>
</dbReference>
<dbReference type="InterPro" id="IPR001647">
    <property type="entry name" value="HTH_TetR"/>
</dbReference>
<dbReference type="Proteomes" id="UP000653231">
    <property type="component" value="Unassembled WGS sequence"/>
</dbReference>
<name>A0ABR8L9T4_9ACTN</name>
<keyword evidence="3" id="KW-0804">Transcription</keyword>
<reference evidence="7 8" key="1">
    <citation type="submission" date="2020-09" db="EMBL/GenBank/DDBJ databases">
        <title>Actinomycete isolated from the Camponotus japonicus Mayr.</title>
        <authorList>
            <person name="Gong X."/>
        </authorList>
    </citation>
    <scope>NUCLEOTIDE SEQUENCE [LARGE SCALE GENOMIC DNA]</scope>
    <source>
        <strain evidence="7 8">2C-HV3</strain>
    </source>
</reference>
<dbReference type="PROSITE" id="PS50977">
    <property type="entry name" value="HTH_TETR_2"/>
    <property type="match status" value="1"/>
</dbReference>